<dbReference type="AlphaFoldDB" id="A0AB33Z0A2"/>
<keyword evidence="4" id="KW-0720">Serine protease</keyword>
<dbReference type="EMBL" id="ASHL01000007">
    <property type="protein sequence ID" value="EPD12612.1"/>
    <property type="molecule type" value="Genomic_DNA"/>
</dbReference>
<dbReference type="InterPro" id="IPR002142">
    <property type="entry name" value="Peptidase_S49"/>
</dbReference>
<keyword evidence="3" id="KW-0378">Hydrolase</keyword>
<dbReference type="PANTHER" id="PTHR42987:SF8">
    <property type="entry name" value="PROTEINASE"/>
    <property type="match status" value="1"/>
</dbReference>
<dbReference type="GO" id="GO:0008236">
    <property type="term" value="F:serine-type peptidase activity"/>
    <property type="evidence" value="ECO:0007669"/>
    <property type="project" value="UniProtKB-KW"/>
</dbReference>
<sequence>MAFFNKDKSIPNDQQWERSVLEKVALASVIEQRRTRRWNIFFKLLLLTYIIFISSLAMSPMSDVSTLSKGLHTAMVDVKGIIVSGGEADAESIIKSLKNAVKDPNTKGIVLRVNSPGGSPVQSSYVYEAIRELKNTHPTLPIYAVVEDLCASGCYFIASAADKIFVNQSSIVGSIGVVMNGFGFTDTMKSLGVERRLYTAGEHKGFLDPFSNVKPAEKAHVQRMLNDIHTEFIESVKSGRGERLAENPDLFSGLVWAGSESIELGLTDAIGDVRSVAKNEIGEEKIVDFTAQQPFLEKLAKSMGAATASFMANFTTLNKVFLF</sequence>
<reference evidence="7 8" key="1">
    <citation type="journal article" date="2013" name="Genome Announc.">
        <title>Genome Sequence of the Pyrene- and Fluoranthene-Degrading Bacterium Cycloclasticus sp. Strain PY97M.</title>
        <authorList>
            <person name="Cui Z."/>
            <person name="Xu G."/>
            <person name="Li Q."/>
            <person name="Gao W."/>
            <person name="Zheng L."/>
        </authorList>
    </citation>
    <scope>NUCLEOTIDE SEQUENCE [LARGE SCALE GENOMIC DNA]</scope>
    <source>
        <strain evidence="7 8">PY97M</strain>
    </source>
</reference>
<evidence type="ECO:0000313" key="8">
    <source>
        <dbReference type="Proteomes" id="UP000015462"/>
    </source>
</evidence>
<evidence type="ECO:0000256" key="1">
    <source>
        <dbReference type="ARBA" id="ARBA00008683"/>
    </source>
</evidence>
<name>A0AB33Z0A2_9GAMM</name>
<dbReference type="SUPFAM" id="SSF52096">
    <property type="entry name" value="ClpP/crotonase"/>
    <property type="match status" value="1"/>
</dbReference>
<dbReference type="PANTHER" id="PTHR42987">
    <property type="entry name" value="PEPTIDASE S49"/>
    <property type="match status" value="1"/>
</dbReference>
<dbReference type="CDD" id="cd07023">
    <property type="entry name" value="S49_Sppa_N_C"/>
    <property type="match status" value="1"/>
</dbReference>
<evidence type="ECO:0000256" key="2">
    <source>
        <dbReference type="ARBA" id="ARBA00022670"/>
    </source>
</evidence>
<dbReference type="Pfam" id="PF01343">
    <property type="entry name" value="Peptidase_S49"/>
    <property type="match status" value="1"/>
</dbReference>
<evidence type="ECO:0000256" key="5">
    <source>
        <dbReference type="SAM" id="Phobius"/>
    </source>
</evidence>
<dbReference type="RefSeq" id="WP_016390635.1">
    <property type="nucleotide sequence ID" value="NZ_KE646809.1"/>
</dbReference>
<keyword evidence="5" id="KW-0472">Membrane</keyword>
<evidence type="ECO:0000256" key="4">
    <source>
        <dbReference type="ARBA" id="ARBA00022825"/>
    </source>
</evidence>
<keyword evidence="5" id="KW-1133">Transmembrane helix</keyword>
<evidence type="ECO:0000259" key="6">
    <source>
        <dbReference type="Pfam" id="PF01343"/>
    </source>
</evidence>
<dbReference type="GO" id="GO:0006508">
    <property type="term" value="P:proteolysis"/>
    <property type="evidence" value="ECO:0007669"/>
    <property type="project" value="UniProtKB-KW"/>
</dbReference>
<evidence type="ECO:0000256" key="3">
    <source>
        <dbReference type="ARBA" id="ARBA00022801"/>
    </source>
</evidence>
<keyword evidence="5 7" id="KW-0812">Transmembrane</keyword>
<comment type="similarity">
    <text evidence="1">Belongs to the peptidase S49 family.</text>
</comment>
<accession>A0AB33Z0A2</accession>
<dbReference type="InterPro" id="IPR029045">
    <property type="entry name" value="ClpP/crotonase-like_dom_sf"/>
</dbReference>
<gene>
    <name evidence="7" type="ORF">L196_08404</name>
</gene>
<dbReference type="Gene3D" id="6.20.330.10">
    <property type="match status" value="1"/>
</dbReference>
<evidence type="ECO:0000313" key="7">
    <source>
        <dbReference type="EMBL" id="EPD12612.1"/>
    </source>
</evidence>
<protein>
    <submittedName>
        <fullName evidence="7">Protease transmembrane protein</fullName>
    </submittedName>
</protein>
<keyword evidence="2 7" id="KW-0645">Protease</keyword>
<dbReference type="Gene3D" id="3.90.226.10">
    <property type="entry name" value="2-enoyl-CoA Hydratase, Chain A, domain 1"/>
    <property type="match status" value="1"/>
</dbReference>
<feature type="domain" description="Peptidase S49" evidence="6">
    <location>
        <begin position="140"/>
        <end position="278"/>
    </location>
</feature>
<feature type="transmembrane region" description="Helical" evidence="5">
    <location>
        <begin position="40"/>
        <end position="58"/>
    </location>
</feature>
<organism evidence="7 8">
    <name type="scientific">Cycloclasticus pugetii</name>
    <dbReference type="NCBI Taxonomy" id="34068"/>
    <lineage>
        <taxon>Bacteria</taxon>
        <taxon>Pseudomonadati</taxon>
        <taxon>Pseudomonadota</taxon>
        <taxon>Gammaproteobacteria</taxon>
        <taxon>Thiotrichales</taxon>
        <taxon>Piscirickettsiaceae</taxon>
        <taxon>Cycloclasticus</taxon>
    </lineage>
</organism>
<keyword evidence="8" id="KW-1185">Reference proteome</keyword>
<comment type="caution">
    <text evidence="7">The sequence shown here is derived from an EMBL/GenBank/DDBJ whole genome shotgun (WGS) entry which is preliminary data.</text>
</comment>
<dbReference type="Proteomes" id="UP000015462">
    <property type="component" value="Unassembled WGS sequence"/>
</dbReference>
<dbReference type="InterPro" id="IPR047272">
    <property type="entry name" value="S49_SppA_C"/>
</dbReference>
<proteinExistence type="inferred from homology"/>